<evidence type="ECO:0000256" key="5">
    <source>
        <dbReference type="ARBA" id="ARBA00022989"/>
    </source>
</evidence>
<evidence type="ECO:0000256" key="3">
    <source>
        <dbReference type="ARBA" id="ARBA00022692"/>
    </source>
</evidence>
<feature type="transmembrane region" description="Helical" evidence="7">
    <location>
        <begin position="59"/>
        <end position="85"/>
    </location>
</feature>
<accession>A0A8K2A106</accession>
<gene>
    <name evidence="9" type="ORF">GS597_13175</name>
</gene>
<dbReference type="InterPro" id="IPR031312">
    <property type="entry name" value="Na/sul_symport_CS"/>
</dbReference>
<dbReference type="Proteomes" id="UP000607397">
    <property type="component" value="Unassembled WGS sequence"/>
</dbReference>
<dbReference type="Gene3D" id="3.30.70.1450">
    <property type="entry name" value="Regulator of K+ conductance, C-terminal domain"/>
    <property type="match status" value="2"/>
</dbReference>
<proteinExistence type="predicted"/>
<dbReference type="SUPFAM" id="SSF116726">
    <property type="entry name" value="TrkA C-terminal domain-like"/>
    <property type="match status" value="2"/>
</dbReference>
<dbReference type="GO" id="GO:0008324">
    <property type="term" value="F:monoatomic cation transmembrane transporter activity"/>
    <property type="evidence" value="ECO:0007669"/>
    <property type="project" value="InterPro"/>
</dbReference>
<dbReference type="GO" id="GO:0006813">
    <property type="term" value="P:potassium ion transport"/>
    <property type="evidence" value="ECO:0007669"/>
    <property type="project" value="InterPro"/>
</dbReference>
<evidence type="ECO:0000313" key="9">
    <source>
        <dbReference type="EMBL" id="NCJ07442.1"/>
    </source>
</evidence>
<dbReference type="EMBL" id="WVIC01000026">
    <property type="protein sequence ID" value="NCJ07442.1"/>
    <property type="molecule type" value="Genomic_DNA"/>
</dbReference>
<dbReference type="InterPro" id="IPR051679">
    <property type="entry name" value="DASS-Related_Transporters"/>
</dbReference>
<dbReference type="PANTHER" id="PTHR43652:SF2">
    <property type="entry name" value="BASIC AMINO ACID ANTIPORTER YFCC-RELATED"/>
    <property type="match status" value="1"/>
</dbReference>
<dbReference type="RefSeq" id="WP_161825920.1">
    <property type="nucleotide sequence ID" value="NZ_WVIC01000026.1"/>
</dbReference>
<keyword evidence="5 7" id="KW-1133">Transmembrane helix</keyword>
<feature type="transmembrane region" description="Helical" evidence="7">
    <location>
        <begin position="546"/>
        <end position="567"/>
    </location>
</feature>
<feature type="transmembrane region" description="Helical" evidence="7">
    <location>
        <begin position="191"/>
        <end position="211"/>
    </location>
</feature>
<feature type="transmembrane region" description="Helical" evidence="7">
    <location>
        <begin position="417"/>
        <end position="440"/>
    </location>
</feature>
<feature type="transmembrane region" description="Helical" evidence="7">
    <location>
        <begin position="521"/>
        <end position="539"/>
    </location>
</feature>
<evidence type="ECO:0000259" key="8">
    <source>
        <dbReference type="PROSITE" id="PS51202"/>
    </source>
</evidence>
<protein>
    <submittedName>
        <fullName evidence="9">TRAP transporter large permease subunit</fullName>
    </submittedName>
</protein>
<dbReference type="PANTHER" id="PTHR43652">
    <property type="entry name" value="BASIC AMINO ACID ANTIPORTER YFCC-RELATED"/>
    <property type="match status" value="1"/>
</dbReference>
<feature type="transmembrane region" description="Helical" evidence="7">
    <location>
        <begin position="587"/>
        <end position="609"/>
    </location>
</feature>
<feature type="transmembrane region" description="Helical" evidence="7">
    <location>
        <begin position="490"/>
        <end position="515"/>
    </location>
</feature>
<dbReference type="AlphaFoldDB" id="A0A8K2A106"/>
<feature type="domain" description="RCK C-terminal" evidence="8">
    <location>
        <begin position="220"/>
        <end position="305"/>
    </location>
</feature>
<dbReference type="Pfam" id="PF02080">
    <property type="entry name" value="TrkA_C"/>
    <property type="match status" value="2"/>
</dbReference>
<evidence type="ECO:0000256" key="2">
    <source>
        <dbReference type="ARBA" id="ARBA00022448"/>
    </source>
</evidence>
<name>A0A8K2A106_9CYAN</name>
<dbReference type="InterPro" id="IPR004680">
    <property type="entry name" value="Cit_transptr-like_dom"/>
</dbReference>
<feature type="transmembrane region" description="Helical" evidence="7">
    <location>
        <begin position="460"/>
        <end position="478"/>
    </location>
</feature>
<sequence>MEIVLTLAIVVGALICFVGEWWPVDITAISVAIVLMVFGQVLPETWIDPDRWITPAEGISGFGNAATITVMAMFILSAGIARTGAIQVISDFLMQRGGKTTSQQIFVLGMVVGPVTAFINNTAVVAVFLPIVENWCQRMGVSPSKLMIPLSYATILGGLMTLIGTSTNILASELSAKLGYGEFSLFQFTKLGMLTFGIGMVYLSVIAPRLLPNRSVPQASAAQGNGYGLTDYVSEVVIAPGSSLIGKTLRTSGIQRKFDLDVLEMIRNGIHFSQPVADKILSAGDILLVRGSREELLKVQNEQGLELLPMVKFNRETMEAEINSGETQLAEVLILANANLIGSTLKDLRFRQRYNATVLAIRRGEEMVRERLGKLPLKFGDLLLVQGPRESFLGLQTSRDLLVMEQRELESLRHDKAGVAIAIALGVILTAAFNWMPILVSSLAGVILMVLTGCLKPGELYGAVRWDIIFLLAGLIPLEAAMRKSGATEWLATFVVNIGGTLPSYGILLFFFVITLLLTEILSNNASVVLMLPIAVEVARTLNLNPYAFMFAVVFAASNSFMTPIGYQTNTMVYGPGGYKFTDFFRVGAPLSFLMALITPPLIILLFGLTPPQ</sequence>
<feature type="transmembrane region" description="Helical" evidence="7">
    <location>
        <begin position="26"/>
        <end position="47"/>
    </location>
</feature>
<organism evidence="9 10">
    <name type="scientific">Petrachloros mirabilis ULC683</name>
    <dbReference type="NCBI Taxonomy" id="2781853"/>
    <lineage>
        <taxon>Bacteria</taxon>
        <taxon>Bacillati</taxon>
        <taxon>Cyanobacteriota</taxon>
        <taxon>Cyanophyceae</taxon>
        <taxon>Synechococcales</taxon>
        <taxon>Petrachlorosaceae</taxon>
        <taxon>Petrachloros</taxon>
        <taxon>Petrachloros mirabilis</taxon>
    </lineage>
</organism>
<evidence type="ECO:0000256" key="1">
    <source>
        <dbReference type="ARBA" id="ARBA00004141"/>
    </source>
</evidence>
<feature type="domain" description="RCK C-terminal" evidence="8">
    <location>
        <begin position="316"/>
        <end position="401"/>
    </location>
</feature>
<dbReference type="PROSITE" id="PS01271">
    <property type="entry name" value="NA_SULFATE"/>
    <property type="match status" value="1"/>
</dbReference>
<keyword evidence="3 7" id="KW-0812">Transmembrane</keyword>
<dbReference type="GO" id="GO:0005886">
    <property type="term" value="C:plasma membrane"/>
    <property type="evidence" value="ECO:0007669"/>
    <property type="project" value="TreeGrafter"/>
</dbReference>
<comment type="caution">
    <text evidence="9">The sequence shown here is derived from an EMBL/GenBank/DDBJ whole genome shotgun (WGS) entry which is preliminary data.</text>
</comment>
<keyword evidence="6 7" id="KW-0472">Membrane</keyword>
<dbReference type="InterPro" id="IPR006037">
    <property type="entry name" value="RCK_C"/>
</dbReference>
<keyword evidence="10" id="KW-1185">Reference proteome</keyword>
<evidence type="ECO:0000313" key="10">
    <source>
        <dbReference type="Proteomes" id="UP000607397"/>
    </source>
</evidence>
<feature type="transmembrane region" description="Helical" evidence="7">
    <location>
        <begin position="150"/>
        <end position="171"/>
    </location>
</feature>
<evidence type="ECO:0000256" key="6">
    <source>
        <dbReference type="ARBA" id="ARBA00023136"/>
    </source>
</evidence>
<dbReference type="PROSITE" id="PS51202">
    <property type="entry name" value="RCK_C"/>
    <property type="match status" value="2"/>
</dbReference>
<reference evidence="9" key="1">
    <citation type="submission" date="2019-12" db="EMBL/GenBank/DDBJ databases">
        <title>High-Quality draft genome sequences of three cyanobacteria isolated from the limestone walls of the Old Cathedral of Coimbra.</title>
        <authorList>
            <person name="Tiago I."/>
            <person name="Soares F."/>
            <person name="Portugal A."/>
        </authorList>
    </citation>
    <scope>NUCLEOTIDE SEQUENCE [LARGE SCALE GENOMIC DNA]</scope>
    <source>
        <strain evidence="9">C</strain>
    </source>
</reference>
<dbReference type="Pfam" id="PF03600">
    <property type="entry name" value="CitMHS"/>
    <property type="match status" value="1"/>
</dbReference>
<comment type="subcellular location">
    <subcellularLocation>
        <location evidence="1">Membrane</location>
        <topology evidence="1">Multi-pass membrane protein</topology>
    </subcellularLocation>
</comment>
<feature type="transmembrane region" description="Helical" evidence="7">
    <location>
        <begin position="105"/>
        <end position="129"/>
    </location>
</feature>
<keyword evidence="2" id="KW-0813">Transport</keyword>
<keyword evidence="4" id="KW-0677">Repeat</keyword>
<evidence type="ECO:0000256" key="4">
    <source>
        <dbReference type="ARBA" id="ARBA00022737"/>
    </source>
</evidence>
<evidence type="ECO:0000256" key="7">
    <source>
        <dbReference type="SAM" id="Phobius"/>
    </source>
</evidence>
<dbReference type="InterPro" id="IPR036721">
    <property type="entry name" value="RCK_C_sf"/>
</dbReference>